<organism evidence="2 3">
    <name type="scientific">Ascaris lumbricoides</name>
    <name type="common">Giant roundworm</name>
    <dbReference type="NCBI Taxonomy" id="6252"/>
    <lineage>
        <taxon>Eukaryota</taxon>
        <taxon>Metazoa</taxon>
        <taxon>Ecdysozoa</taxon>
        <taxon>Nematoda</taxon>
        <taxon>Chromadorea</taxon>
        <taxon>Rhabditida</taxon>
        <taxon>Spirurina</taxon>
        <taxon>Ascaridomorpha</taxon>
        <taxon>Ascaridoidea</taxon>
        <taxon>Ascarididae</taxon>
        <taxon>Ascaris</taxon>
    </lineage>
</organism>
<dbReference type="Gene3D" id="3.40.309.10">
    <property type="entry name" value="Aldehyde Dehydrogenase, Chain A, domain 2"/>
    <property type="match status" value="1"/>
</dbReference>
<protein>
    <submittedName>
        <fullName evidence="3">Aldedh domain-containing protein</fullName>
    </submittedName>
</protein>
<dbReference type="Pfam" id="PF00171">
    <property type="entry name" value="Aldedh"/>
    <property type="match status" value="1"/>
</dbReference>
<dbReference type="InterPro" id="IPR016163">
    <property type="entry name" value="Ald_DH_C"/>
</dbReference>
<keyword evidence="2" id="KW-1185">Reference proteome</keyword>
<evidence type="ECO:0000313" key="2">
    <source>
        <dbReference type="Proteomes" id="UP000036681"/>
    </source>
</evidence>
<dbReference type="InterPro" id="IPR015590">
    <property type="entry name" value="Aldehyde_DH_dom"/>
</dbReference>
<sequence>MNIAYTAACRLRAGNIYVNTYNDTNAMVPFGGMRQSGFGRENGVAALEAFSQIKSVFVNASKKLDNPFLVPNGINLESFPLLHQFTLHFTTIHPFACDLTIGSDVKRPQNQDR</sequence>
<dbReference type="InterPro" id="IPR016162">
    <property type="entry name" value="Ald_DH_N"/>
</dbReference>
<name>A0A0M3ICX8_ASCLU</name>
<dbReference type="PANTHER" id="PTHR11699">
    <property type="entry name" value="ALDEHYDE DEHYDROGENASE-RELATED"/>
    <property type="match status" value="1"/>
</dbReference>
<dbReference type="Gene3D" id="3.40.605.10">
    <property type="entry name" value="Aldehyde Dehydrogenase, Chain A, domain 1"/>
    <property type="match status" value="1"/>
</dbReference>
<dbReference type="GO" id="GO:0016620">
    <property type="term" value="F:oxidoreductase activity, acting on the aldehyde or oxo group of donors, NAD or NADP as acceptor"/>
    <property type="evidence" value="ECO:0007669"/>
    <property type="project" value="InterPro"/>
</dbReference>
<feature type="domain" description="Aldehyde dehydrogenase" evidence="1">
    <location>
        <begin position="4"/>
        <end position="56"/>
    </location>
</feature>
<dbReference type="SUPFAM" id="SSF53720">
    <property type="entry name" value="ALDH-like"/>
    <property type="match status" value="1"/>
</dbReference>
<dbReference type="InterPro" id="IPR016161">
    <property type="entry name" value="Ald_DH/histidinol_DH"/>
</dbReference>
<proteinExistence type="predicted"/>
<accession>A0A0M3ICX8</accession>
<evidence type="ECO:0000313" key="3">
    <source>
        <dbReference type="WBParaSite" id="ALUE_0001580401-mRNA-1"/>
    </source>
</evidence>
<dbReference type="Proteomes" id="UP000036681">
    <property type="component" value="Unplaced"/>
</dbReference>
<dbReference type="AlphaFoldDB" id="A0A0M3ICX8"/>
<evidence type="ECO:0000259" key="1">
    <source>
        <dbReference type="Pfam" id="PF00171"/>
    </source>
</evidence>
<dbReference type="WBParaSite" id="ALUE_0001580401-mRNA-1">
    <property type="protein sequence ID" value="ALUE_0001580401-mRNA-1"/>
    <property type="gene ID" value="ALUE_0001580401"/>
</dbReference>
<reference evidence="3" key="1">
    <citation type="submission" date="2017-02" db="UniProtKB">
        <authorList>
            <consortium name="WormBaseParasite"/>
        </authorList>
    </citation>
    <scope>IDENTIFICATION</scope>
</reference>